<dbReference type="InterPro" id="IPR032782">
    <property type="entry name" value="KhpB_N"/>
</dbReference>
<dbReference type="SMART" id="SM01245">
    <property type="entry name" value="Jag_N"/>
    <property type="match status" value="1"/>
</dbReference>
<dbReference type="HAMAP" id="MF_00867">
    <property type="entry name" value="KhpB"/>
    <property type="match status" value="1"/>
</dbReference>
<keyword evidence="3 4" id="KW-0961">Cell wall biogenesis/degradation</keyword>
<dbReference type="RefSeq" id="WP_306985766.1">
    <property type="nucleotide sequence ID" value="NZ_JAUSUA010000008.1"/>
</dbReference>
<feature type="region of interest" description="Jag_N domain" evidence="4">
    <location>
        <begin position="11"/>
        <end position="61"/>
    </location>
</feature>
<evidence type="ECO:0000313" key="6">
    <source>
        <dbReference type="EMBL" id="MDQ0209137.1"/>
    </source>
</evidence>
<dbReference type="Pfam" id="PF13083">
    <property type="entry name" value="KH_KhpA-B"/>
    <property type="match status" value="1"/>
</dbReference>
<dbReference type="Proteomes" id="UP001225034">
    <property type="component" value="Unassembled WGS sequence"/>
</dbReference>
<dbReference type="PANTHER" id="PTHR35800">
    <property type="entry name" value="PROTEIN JAG"/>
    <property type="match status" value="1"/>
</dbReference>
<protein>
    <recommendedName>
        <fullName evidence="4">RNA-binding protein KhpB</fullName>
    </recommendedName>
    <alternativeName>
        <fullName evidence="4">RNA-binding protein EloR</fullName>
    </alternativeName>
</protein>
<dbReference type="SMART" id="SM00393">
    <property type="entry name" value="R3H"/>
    <property type="match status" value="1"/>
</dbReference>
<comment type="caution">
    <text evidence="6">The sequence shown here is derived from an EMBL/GenBank/DDBJ whole genome shotgun (WGS) entry which is preliminary data.</text>
</comment>
<dbReference type="EMBL" id="JAUSUA010000008">
    <property type="protein sequence ID" value="MDQ0209137.1"/>
    <property type="molecule type" value="Genomic_DNA"/>
</dbReference>
<dbReference type="Gene3D" id="3.30.1370.50">
    <property type="entry name" value="R3H-like domain"/>
    <property type="match status" value="1"/>
</dbReference>
<organism evidence="6 7">
    <name type="scientific">Alkalicoccobacillus murimartini</name>
    <dbReference type="NCBI Taxonomy" id="171685"/>
    <lineage>
        <taxon>Bacteria</taxon>
        <taxon>Bacillati</taxon>
        <taxon>Bacillota</taxon>
        <taxon>Bacilli</taxon>
        <taxon>Bacillales</taxon>
        <taxon>Bacillaceae</taxon>
        <taxon>Alkalicoccobacillus</taxon>
    </lineage>
</organism>
<dbReference type="Pfam" id="PF01424">
    <property type="entry name" value="R3H"/>
    <property type="match status" value="1"/>
</dbReference>
<evidence type="ECO:0000256" key="4">
    <source>
        <dbReference type="HAMAP-Rule" id="MF_00867"/>
    </source>
</evidence>
<evidence type="ECO:0000313" key="7">
    <source>
        <dbReference type="Proteomes" id="UP001225034"/>
    </source>
</evidence>
<accession>A0ABT9YMN8</accession>
<dbReference type="InterPro" id="IPR015946">
    <property type="entry name" value="KH_dom-like_a/b"/>
</dbReference>
<dbReference type="Pfam" id="PF14804">
    <property type="entry name" value="Jag_N"/>
    <property type="match status" value="1"/>
</dbReference>
<comment type="subcellular location">
    <subcellularLocation>
        <location evidence="4">Cytoplasm</location>
    </subcellularLocation>
</comment>
<dbReference type="InterPro" id="IPR039247">
    <property type="entry name" value="KhpB"/>
</dbReference>
<comment type="domain">
    <text evidence="4">Has an N-terminal Jag-N domain and 2 RNA-binding domains (KH and R3H).</text>
</comment>
<name>A0ABT9YMN8_9BACI</name>
<evidence type="ECO:0000259" key="5">
    <source>
        <dbReference type="PROSITE" id="PS51061"/>
    </source>
</evidence>
<keyword evidence="4" id="KW-0694">RNA-binding</keyword>
<dbReference type="InterPro" id="IPR038008">
    <property type="entry name" value="Jag_KH"/>
</dbReference>
<comment type="subunit">
    <text evidence="4">Forms a complex with KhpA.</text>
</comment>
<dbReference type="Gene3D" id="3.30.30.80">
    <property type="entry name" value="probable RNA-binding protein from clostridium symbiosum atcc 14940"/>
    <property type="match status" value="1"/>
</dbReference>
<comment type="similarity">
    <text evidence="4">Belongs to the KhpB RNA-binding protein family.</text>
</comment>
<reference evidence="6 7" key="1">
    <citation type="submission" date="2023-07" db="EMBL/GenBank/DDBJ databases">
        <title>Genomic Encyclopedia of Type Strains, Phase IV (KMG-IV): sequencing the most valuable type-strain genomes for metagenomic binning, comparative biology and taxonomic classification.</title>
        <authorList>
            <person name="Goeker M."/>
        </authorList>
    </citation>
    <scope>NUCLEOTIDE SEQUENCE [LARGE SCALE GENOMIC DNA]</scope>
    <source>
        <strain evidence="6 7">DSM 19154</strain>
    </source>
</reference>
<keyword evidence="4" id="KW-0963">Cytoplasm</keyword>
<gene>
    <name evidence="4" type="primary">khpB</name>
    <name evidence="4" type="synonym">eloR</name>
    <name evidence="6" type="ORF">J2S05_003972</name>
</gene>
<sequence length="215" mass="24216">MLKPKAKVKVKVSGKTIEEAVTKAVEQLGSPLERISYEVIEEPRKGFLGFIGKREATIEAYAIPDPDDLAYEFLVETINKMEIPATINKSKTSEGTLLSIECEHERDTARLIGKRGQTLDSLEYLVGLAANRNKAKHKTFLVDAGKYRAKRYQALRELAVRVSKKAKYQTDGIPLEPMNARERKVVHQVLYRKEGVMTFSKGKGSQRHVIVKKST</sequence>
<dbReference type="InterPro" id="IPR036867">
    <property type="entry name" value="R3H_dom_sf"/>
</dbReference>
<evidence type="ECO:0000256" key="2">
    <source>
        <dbReference type="ARBA" id="ARBA00023186"/>
    </source>
</evidence>
<dbReference type="PANTHER" id="PTHR35800:SF1">
    <property type="entry name" value="RNA-BINDING PROTEIN KHPB"/>
    <property type="match status" value="1"/>
</dbReference>
<keyword evidence="2 4" id="KW-0143">Chaperone</keyword>
<dbReference type="NCBIfam" id="NF041568">
    <property type="entry name" value="Jag_EloR"/>
    <property type="match status" value="1"/>
</dbReference>
<dbReference type="PROSITE" id="PS51061">
    <property type="entry name" value="R3H"/>
    <property type="match status" value="1"/>
</dbReference>
<comment type="function">
    <text evidence="4">A probable RNA chaperone. Forms a complex with KhpA which binds to cellular RNA and controls its expression. Plays a role in peptidoglycan (PG) homeostasis and cell length regulation.</text>
</comment>
<dbReference type="Gene3D" id="3.30.300.20">
    <property type="match status" value="1"/>
</dbReference>
<proteinExistence type="inferred from homology"/>
<dbReference type="InterPro" id="IPR001374">
    <property type="entry name" value="R3H_dom"/>
</dbReference>
<feature type="domain" description="R3H" evidence="5">
    <location>
        <begin position="149"/>
        <end position="215"/>
    </location>
</feature>
<dbReference type="SUPFAM" id="SSF82708">
    <property type="entry name" value="R3H domain"/>
    <property type="match status" value="1"/>
</dbReference>
<evidence type="ECO:0000256" key="3">
    <source>
        <dbReference type="ARBA" id="ARBA00023316"/>
    </source>
</evidence>
<keyword evidence="7" id="KW-1185">Reference proteome</keyword>
<keyword evidence="1 4" id="KW-0133">Cell shape</keyword>
<dbReference type="InterPro" id="IPR038247">
    <property type="entry name" value="Jag_N_dom_sf"/>
</dbReference>
<evidence type="ECO:0000256" key="1">
    <source>
        <dbReference type="ARBA" id="ARBA00022960"/>
    </source>
</evidence>
<dbReference type="CDD" id="cd02414">
    <property type="entry name" value="KH-II_Jag"/>
    <property type="match status" value="1"/>
</dbReference>